<dbReference type="RefSeq" id="WP_166745431.1">
    <property type="nucleotide sequence ID" value="NZ_BAAAEV010000001.1"/>
</dbReference>
<reference evidence="2 3" key="1">
    <citation type="submission" date="2020-03" db="EMBL/GenBank/DDBJ databases">
        <title>Genomic Encyclopedia of Type Strains, Phase IV (KMG-IV): sequencing the most valuable type-strain genomes for metagenomic binning, comparative biology and taxonomic classification.</title>
        <authorList>
            <person name="Goeker M."/>
        </authorList>
    </citation>
    <scope>NUCLEOTIDE SEQUENCE [LARGE SCALE GENOMIC DNA]</scope>
    <source>
        <strain evidence="2 3">DSM 22753</strain>
    </source>
</reference>
<proteinExistence type="predicted"/>
<feature type="region of interest" description="Disordered" evidence="1">
    <location>
        <begin position="16"/>
        <end position="44"/>
    </location>
</feature>
<evidence type="ECO:0000256" key="1">
    <source>
        <dbReference type="SAM" id="MobiDB-lite"/>
    </source>
</evidence>
<evidence type="ECO:0008006" key="4">
    <source>
        <dbReference type="Google" id="ProtNLM"/>
    </source>
</evidence>
<protein>
    <recommendedName>
        <fullName evidence="4">Lipoprotein</fullName>
    </recommendedName>
</protein>
<evidence type="ECO:0000313" key="2">
    <source>
        <dbReference type="EMBL" id="NIJ23381.1"/>
    </source>
</evidence>
<keyword evidence="3" id="KW-1185">Reference proteome</keyword>
<comment type="caution">
    <text evidence="2">The sequence shown here is derived from an EMBL/GenBank/DDBJ whole genome shotgun (WGS) entry which is preliminary data.</text>
</comment>
<evidence type="ECO:0000313" key="3">
    <source>
        <dbReference type="Proteomes" id="UP000788153"/>
    </source>
</evidence>
<name>A0ABX0U201_9SPHN</name>
<gene>
    <name evidence="2" type="ORF">FHT01_000923</name>
</gene>
<dbReference type="EMBL" id="JAASQP010000001">
    <property type="protein sequence ID" value="NIJ23381.1"/>
    <property type="molecule type" value="Genomic_DNA"/>
</dbReference>
<dbReference type="PROSITE" id="PS51257">
    <property type="entry name" value="PROKAR_LIPOPROTEIN"/>
    <property type="match status" value="1"/>
</dbReference>
<dbReference type="Proteomes" id="UP000788153">
    <property type="component" value="Unassembled WGS sequence"/>
</dbReference>
<organism evidence="2 3">
    <name type="scientific">Sphingomonas japonica</name>
    <dbReference type="NCBI Taxonomy" id="511662"/>
    <lineage>
        <taxon>Bacteria</taxon>
        <taxon>Pseudomonadati</taxon>
        <taxon>Pseudomonadota</taxon>
        <taxon>Alphaproteobacteria</taxon>
        <taxon>Sphingomonadales</taxon>
        <taxon>Sphingomonadaceae</taxon>
        <taxon>Sphingomonas</taxon>
    </lineage>
</organism>
<feature type="compositionally biased region" description="Pro residues" evidence="1">
    <location>
        <begin position="24"/>
        <end position="42"/>
    </location>
</feature>
<sequence length="254" mass="25823">MRAILLAAALVLAGCEDNGSGDPDPTPTPTPTPTATPTPGPGPSAVTLDIDFSDGASGWLADYADYSQGMEEVIGFTARIEDLPAPLASRTGFLLSSENRSDDVFMYLTRPVADLAPNQAYRVDTDITIASNAPAGCFGIGGAPGEAVTVKAGASGAAPARMLDDGLLSVNFDKANQAEGGDDVAVLGNVAADDAGDCSGSRYGLKQLSSDGDGPVVESDAEGRLWLVIGTDSGYEGLTALYYLGGEVTLTPVD</sequence>
<accession>A0ABX0U201</accession>